<dbReference type="InterPro" id="IPR013785">
    <property type="entry name" value="Aldolase_TIM"/>
</dbReference>
<evidence type="ECO:0000256" key="2">
    <source>
        <dbReference type="ARBA" id="ARBA00022691"/>
    </source>
</evidence>
<dbReference type="SFLD" id="SFLDG01097">
    <property type="entry name" value="Uncharacterised_Radical_SAM_Su"/>
    <property type="match status" value="1"/>
</dbReference>
<evidence type="ECO:0000313" key="7">
    <source>
        <dbReference type="EMBL" id="RPF56474.1"/>
    </source>
</evidence>
<keyword evidence="3" id="KW-0479">Metal-binding</keyword>
<organism evidence="7 8">
    <name type="scientific">Abyssicoccus albus</name>
    <dbReference type="NCBI Taxonomy" id="1817405"/>
    <lineage>
        <taxon>Bacteria</taxon>
        <taxon>Bacillati</taxon>
        <taxon>Bacillota</taxon>
        <taxon>Bacilli</taxon>
        <taxon>Bacillales</taxon>
        <taxon>Abyssicoccaceae</taxon>
    </lineage>
</organism>
<evidence type="ECO:0000256" key="5">
    <source>
        <dbReference type="ARBA" id="ARBA00023014"/>
    </source>
</evidence>
<reference evidence="7 8" key="1">
    <citation type="submission" date="2018-11" db="EMBL/GenBank/DDBJ databases">
        <title>Genomic Encyclopedia of Type Strains, Phase IV (KMG-IV): sequencing the most valuable type-strain genomes for metagenomic binning, comparative biology and taxonomic classification.</title>
        <authorList>
            <person name="Goeker M."/>
        </authorList>
    </citation>
    <scope>NUCLEOTIDE SEQUENCE [LARGE SCALE GENOMIC DNA]</scope>
    <source>
        <strain evidence="7 8">DSM 29158</strain>
    </source>
</reference>
<dbReference type="EMBL" id="RKRK01000003">
    <property type="protein sequence ID" value="RPF56474.1"/>
    <property type="molecule type" value="Genomic_DNA"/>
</dbReference>
<dbReference type="GO" id="GO:0046872">
    <property type="term" value="F:metal ion binding"/>
    <property type="evidence" value="ECO:0007669"/>
    <property type="project" value="UniProtKB-KW"/>
</dbReference>
<dbReference type="Gene3D" id="3.20.20.70">
    <property type="entry name" value="Aldolase class I"/>
    <property type="match status" value="1"/>
</dbReference>
<keyword evidence="4" id="KW-0408">Iron</keyword>
<evidence type="ECO:0000256" key="4">
    <source>
        <dbReference type="ARBA" id="ARBA00023004"/>
    </source>
</evidence>
<gene>
    <name evidence="7" type="ORF">EDD62_1110</name>
</gene>
<dbReference type="SUPFAM" id="SSF102114">
    <property type="entry name" value="Radical SAM enzymes"/>
    <property type="match status" value="1"/>
</dbReference>
<dbReference type="PANTHER" id="PTHR42836:SF2">
    <property type="entry name" value="PROTEIN YFKA-RELATED"/>
    <property type="match status" value="1"/>
</dbReference>
<dbReference type="PANTHER" id="PTHR42836">
    <property type="entry name" value="7-CARBOXY-7-DEAZAGUANINE SYNTHASE"/>
    <property type="match status" value="1"/>
</dbReference>
<dbReference type="PROSITE" id="PS51918">
    <property type="entry name" value="RADICAL_SAM"/>
    <property type="match status" value="1"/>
</dbReference>
<keyword evidence="5" id="KW-0411">Iron-sulfur</keyword>
<dbReference type="Proteomes" id="UP000277108">
    <property type="component" value="Unassembled WGS sequence"/>
</dbReference>
<comment type="caution">
    <text evidence="7">The sequence shown here is derived from an EMBL/GenBank/DDBJ whole genome shotgun (WGS) entry which is preliminary data.</text>
</comment>
<evidence type="ECO:0000313" key="8">
    <source>
        <dbReference type="Proteomes" id="UP000277108"/>
    </source>
</evidence>
<dbReference type="InterPro" id="IPR007197">
    <property type="entry name" value="rSAM"/>
</dbReference>
<protein>
    <submittedName>
        <fullName evidence="7">Radical SAM/CxCxxxxC motif protein YfkAB</fullName>
    </submittedName>
</protein>
<sequence length="374" mass="42935">MKEPLSIHNDPWECYNNIDQFGQHTLTNIEITTTHMCNMRCAHCAVGHTLTPIDPETINLSDLFAALDRVEHLNTLSITGGEPMFSKKSIKEVVTPILKYCEERNIYTQMNSNLTVPLNRYEAIGEYIDCMHISHNWGTLEEFTTVGFERMGRQPKEDAKARLFYTMIENSRALSEQGMFISAETMLNQSTIPHLEHIHQEVVKDMLCSRHEIHPMYPVDFASALTGINIEQSIAAMHKILDIRDEDIWMLFGTLPILPCNQDESSKRLLERLRTAPNVTVRNDPDGRNRLNINVFTGEVIITDFGDHEGTLNTIYNQSLNDTFNDWIKSDKARALNCHCPAVKCVGPNILVKDMYYQDVDFKKREQMMHTLNT</sequence>
<dbReference type="SFLD" id="SFLDS00029">
    <property type="entry name" value="Radical_SAM"/>
    <property type="match status" value="1"/>
</dbReference>
<dbReference type="InterPro" id="IPR058240">
    <property type="entry name" value="rSAM_sf"/>
</dbReference>
<accession>A0A3N5BFK2</accession>
<keyword evidence="8" id="KW-1185">Reference proteome</keyword>
<dbReference type="Pfam" id="PF08756">
    <property type="entry name" value="YfkB"/>
    <property type="match status" value="1"/>
</dbReference>
<dbReference type="NCBIfam" id="TIGR04478">
    <property type="entry name" value="rSAM_YfkAB"/>
    <property type="match status" value="1"/>
</dbReference>
<keyword evidence="2" id="KW-0949">S-adenosyl-L-methionine</keyword>
<proteinExistence type="predicted"/>
<evidence type="ECO:0000256" key="1">
    <source>
        <dbReference type="ARBA" id="ARBA00022485"/>
    </source>
</evidence>
<dbReference type="RefSeq" id="WP_123807854.1">
    <property type="nucleotide sequence ID" value="NZ_RKRK01000003.1"/>
</dbReference>
<keyword evidence="1" id="KW-0004">4Fe-4S</keyword>
<dbReference type="InterPro" id="IPR014866">
    <property type="entry name" value="YfkB"/>
</dbReference>
<evidence type="ECO:0000256" key="3">
    <source>
        <dbReference type="ARBA" id="ARBA00022723"/>
    </source>
</evidence>
<dbReference type="Pfam" id="PF04055">
    <property type="entry name" value="Radical_SAM"/>
    <property type="match status" value="1"/>
</dbReference>
<dbReference type="GO" id="GO:0003824">
    <property type="term" value="F:catalytic activity"/>
    <property type="evidence" value="ECO:0007669"/>
    <property type="project" value="InterPro"/>
</dbReference>
<feature type="domain" description="Radical SAM core" evidence="6">
    <location>
        <begin position="21"/>
        <end position="251"/>
    </location>
</feature>
<name>A0A3N5BFK2_9BACL</name>
<evidence type="ECO:0000259" key="6">
    <source>
        <dbReference type="PROSITE" id="PS51918"/>
    </source>
</evidence>
<dbReference type="AlphaFoldDB" id="A0A3N5BFK2"/>
<dbReference type="OrthoDB" id="2395634at2"/>
<dbReference type="GO" id="GO:0051539">
    <property type="term" value="F:4 iron, 4 sulfur cluster binding"/>
    <property type="evidence" value="ECO:0007669"/>
    <property type="project" value="UniProtKB-KW"/>
</dbReference>
<dbReference type="InterPro" id="IPR031004">
    <property type="entry name" value="rSAM_YfkAB"/>
</dbReference>